<dbReference type="GO" id="GO:0003677">
    <property type="term" value="F:DNA binding"/>
    <property type="evidence" value="ECO:0007669"/>
    <property type="project" value="UniProtKB-KW"/>
</dbReference>
<keyword evidence="1" id="KW-0805">Transcription regulation</keyword>
<dbReference type="PROSITE" id="PS01117">
    <property type="entry name" value="HTH_MARR_1"/>
    <property type="match status" value="1"/>
</dbReference>
<evidence type="ECO:0000313" key="5">
    <source>
        <dbReference type="EMBL" id="HEA86393.1"/>
    </source>
</evidence>
<dbReference type="InterPro" id="IPR036390">
    <property type="entry name" value="WH_DNA-bd_sf"/>
</dbReference>
<protein>
    <submittedName>
        <fullName evidence="5">MarR family transcriptional regulator</fullName>
    </submittedName>
</protein>
<comment type="caution">
    <text evidence="5">The sequence shown here is derived from an EMBL/GenBank/DDBJ whole genome shotgun (WGS) entry which is preliminary data.</text>
</comment>
<dbReference type="EMBL" id="DSTU01000008">
    <property type="protein sequence ID" value="HFJ54381.1"/>
    <property type="molecule type" value="Genomic_DNA"/>
</dbReference>
<evidence type="ECO:0000259" key="4">
    <source>
        <dbReference type="PROSITE" id="PS50995"/>
    </source>
</evidence>
<dbReference type="Pfam" id="PF12802">
    <property type="entry name" value="MarR_2"/>
    <property type="match status" value="1"/>
</dbReference>
<sequence>MGAREDFYLTKLEWLGPLLVRGLKLLTSVEALGQEFSFSQMMIILTLLRLNRTSMNRLAQTLGLSRANASGLVDRLVRKGLIERRRSEQDRRLVLIQLTSEGQRVAHHLARQNRQGLRRMMKRIPEADLKVFIQTLEQLALGLADSD</sequence>
<proteinExistence type="predicted"/>
<name>A0A7C1NKF6_UNCW3</name>
<dbReference type="PANTHER" id="PTHR42756:SF1">
    <property type="entry name" value="TRANSCRIPTIONAL REPRESSOR OF EMRAB OPERON"/>
    <property type="match status" value="1"/>
</dbReference>
<gene>
    <name evidence="5" type="ORF">ENP94_00035</name>
    <name evidence="6" type="ORF">ENS16_06825</name>
</gene>
<dbReference type="PROSITE" id="PS50995">
    <property type="entry name" value="HTH_MARR_2"/>
    <property type="match status" value="1"/>
</dbReference>
<dbReference type="PANTHER" id="PTHR42756">
    <property type="entry name" value="TRANSCRIPTIONAL REGULATOR, MARR"/>
    <property type="match status" value="1"/>
</dbReference>
<dbReference type="InterPro" id="IPR023187">
    <property type="entry name" value="Tscrpt_reg_MarR-type_CS"/>
</dbReference>
<dbReference type="SMART" id="SM00347">
    <property type="entry name" value="HTH_MARR"/>
    <property type="match status" value="1"/>
</dbReference>
<keyword evidence="3" id="KW-0804">Transcription</keyword>
<evidence type="ECO:0000313" key="6">
    <source>
        <dbReference type="EMBL" id="HFJ54381.1"/>
    </source>
</evidence>
<feature type="domain" description="HTH marR-type" evidence="4">
    <location>
        <begin position="1"/>
        <end position="141"/>
    </location>
</feature>
<evidence type="ECO:0000256" key="3">
    <source>
        <dbReference type="ARBA" id="ARBA00023163"/>
    </source>
</evidence>
<accession>A0A7C1NKF6</accession>
<dbReference type="InterPro" id="IPR000835">
    <property type="entry name" value="HTH_MarR-typ"/>
</dbReference>
<organism evidence="5">
    <name type="scientific">candidate division WOR-3 bacterium</name>
    <dbReference type="NCBI Taxonomy" id="2052148"/>
    <lineage>
        <taxon>Bacteria</taxon>
        <taxon>Bacteria division WOR-3</taxon>
    </lineage>
</organism>
<dbReference type="GO" id="GO:0003700">
    <property type="term" value="F:DNA-binding transcription factor activity"/>
    <property type="evidence" value="ECO:0007669"/>
    <property type="project" value="InterPro"/>
</dbReference>
<dbReference type="AlphaFoldDB" id="A0A7C1NKF6"/>
<evidence type="ECO:0000256" key="2">
    <source>
        <dbReference type="ARBA" id="ARBA00023125"/>
    </source>
</evidence>
<dbReference type="EMBL" id="DSLG01000001">
    <property type="protein sequence ID" value="HEA86393.1"/>
    <property type="molecule type" value="Genomic_DNA"/>
</dbReference>
<dbReference type="SUPFAM" id="SSF46785">
    <property type="entry name" value="Winged helix' DNA-binding domain"/>
    <property type="match status" value="1"/>
</dbReference>
<reference evidence="5" key="1">
    <citation type="journal article" date="2020" name="mSystems">
        <title>Genome- and Community-Level Interaction Insights into Carbon Utilization and Element Cycling Functions of Hydrothermarchaeota in Hydrothermal Sediment.</title>
        <authorList>
            <person name="Zhou Z."/>
            <person name="Liu Y."/>
            <person name="Xu W."/>
            <person name="Pan J."/>
            <person name="Luo Z.H."/>
            <person name="Li M."/>
        </authorList>
    </citation>
    <scope>NUCLEOTIDE SEQUENCE [LARGE SCALE GENOMIC DNA]</scope>
    <source>
        <strain evidence="5">SpSt-265</strain>
        <strain evidence="6">SpSt-465</strain>
    </source>
</reference>
<dbReference type="Gene3D" id="1.10.10.10">
    <property type="entry name" value="Winged helix-like DNA-binding domain superfamily/Winged helix DNA-binding domain"/>
    <property type="match status" value="1"/>
</dbReference>
<dbReference type="PRINTS" id="PR00598">
    <property type="entry name" value="HTHMARR"/>
</dbReference>
<keyword evidence="2" id="KW-0238">DNA-binding</keyword>
<dbReference type="InterPro" id="IPR036388">
    <property type="entry name" value="WH-like_DNA-bd_sf"/>
</dbReference>
<evidence type="ECO:0000256" key="1">
    <source>
        <dbReference type="ARBA" id="ARBA00023015"/>
    </source>
</evidence>